<comment type="function">
    <text evidence="9">Catalytic component of the histone acetylase B (HAT-B) complex. Has intrinsic substrate specificity that modifies lysine in recognition sequence GXGKXG. Involved in DNA double-strand break repair.</text>
</comment>
<dbReference type="Gene3D" id="3.40.630.30">
    <property type="match status" value="1"/>
</dbReference>
<dbReference type="SUPFAM" id="SSF55729">
    <property type="entry name" value="Acyl-CoA N-acyltransferases (Nat)"/>
    <property type="match status" value="1"/>
</dbReference>
<dbReference type="GO" id="GO:0005634">
    <property type="term" value="C:nucleus"/>
    <property type="evidence" value="ECO:0007669"/>
    <property type="project" value="UniProtKB-SubCell"/>
</dbReference>
<evidence type="ECO:0000256" key="7">
    <source>
        <dbReference type="ARBA" id="ARBA00023315"/>
    </source>
</evidence>
<dbReference type="GO" id="GO:0005737">
    <property type="term" value="C:cytoplasm"/>
    <property type="evidence" value="ECO:0007669"/>
    <property type="project" value="UniProtKB-SubCell"/>
</dbReference>
<dbReference type="Pfam" id="PF21184">
    <property type="entry name" value="HAT1_C_fung"/>
    <property type="match status" value="1"/>
</dbReference>
<dbReference type="Proteomes" id="UP000094236">
    <property type="component" value="Unassembled WGS sequence"/>
</dbReference>
<protein>
    <recommendedName>
        <fullName evidence="4 9">Histone acetyltransferase type B catalytic subunit</fullName>
        <ecNumber evidence="3 9">2.3.1.48</ecNumber>
    </recommendedName>
</protein>
<keyword evidence="5 9" id="KW-0808">Transferase</keyword>
<evidence type="ECO:0000313" key="15">
    <source>
        <dbReference type="Proteomes" id="UP000094236"/>
    </source>
</evidence>
<evidence type="ECO:0000256" key="2">
    <source>
        <dbReference type="ARBA" id="ARBA00010543"/>
    </source>
</evidence>
<dbReference type="GO" id="GO:0043996">
    <property type="term" value="F:histone H4K8 acetyltransferase activity"/>
    <property type="evidence" value="ECO:0007669"/>
    <property type="project" value="EnsemblFungi"/>
</dbReference>
<feature type="binding site" evidence="11">
    <location>
        <position position="288"/>
    </location>
    <ligand>
        <name>acetyl-CoA</name>
        <dbReference type="ChEBI" id="CHEBI:57288"/>
    </ligand>
</feature>
<keyword evidence="15" id="KW-1185">Reference proteome</keyword>
<feature type="region of interest" description="Interaction with histone H4 N-terminus" evidence="11">
    <location>
        <begin position="51"/>
        <end position="53"/>
    </location>
</feature>
<feature type="region of interest" description="Interaction with histone H4 N-terminus" evidence="11">
    <location>
        <begin position="213"/>
        <end position="215"/>
    </location>
</feature>
<reference evidence="15" key="1">
    <citation type="submission" date="2016-05" db="EMBL/GenBank/DDBJ databases">
        <title>Comparative genomics of biotechnologically important yeasts.</title>
        <authorList>
            <consortium name="DOE Joint Genome Institute"/>
            <person name="Riley R."/>
            <person name="Haridas S."/>
            <person name="Wolfe K.H."/>
            <person name="Lopes M.R."/>
            <person name="Hittinger C.T."/>
            <person name="Goker M."/>
            <person name="Salamov A."/>
            <person name="Wisecaver J."/>
            <person name="Long T.M."/>
            <person name="Aerts A.L."/>
            <person name="Barry K."/>
            <person name="Choi C."/>
            <person name="Clum A."/>
            <person name="Coughlan A.Y."/>
            <person name="Deshpande S."/>
            <person name="Douglass A.P."/>
            <person name="Hanson S.J."/>
            <person name="Klenk H.-P."/>
            <person name="Labutti K."/>
            <person name="Lapidus A."/>
            <person name="Lindquist E."/>
            <person name="Lipzen A."/>
            <person name="Meier-Kolthoff J.P."/>
            <person name="Ohm R.A."/>
            <person name="Otillar R.P."/>
            <person name="Pangilinan J."/>
            <person name="Peng Y."/>
            <person name="Rokas A."/>
            <person name="Rosa C.A."/>
            <person name="Scheuner C."/>
            <person name="Sibirny A.A."/>
            <person name="Slot J.C."/>
            <person name="Stielow J.B."/>
            <person name="Sun H."/>
            <person name="Kurtzman C.P."/>
            <person name="Blackwell M."/>
            <person name="Grigoriev I.V."/>
            <person name="Jeffries T.W."/>
        </authorList>
    </citation>
    <scope>NUCLEOTIDE SEQUENCE [LARGE SCALE GENOMIC DNA]</scope>
    <source>
        <strain evidence="15">NRRL Y-2460</strain>
    </source>
</reference>
<evidence type="ECO:0000313" key="14">
    <source>
        <dbReference type="EMBL" id="ODV96990.1"/>
    </source>
</evidence>
<dbReference type="GO" id="GO:0000123">
    <property type="term" value="C:histone acetyltransferase complex"/>
    <property type="evidence" value="ECO:0007669"/>
    <property type="project" value="EnsemblFungi"/>
</dbReference>
<evidence type="ECO:0000256" key="1">
    <source>
        <dbReference type="ARBA" id="ARBA00004123"/>
    </source>
</evidence>
<organism evidence="14 15">
    <name type="scientific">Pachysolen tannophilus NRRL Y-2460</name>
    <dbReference type="NCBI Taxonomy" id="669874"/>
    <lineage>
        <taxon>Eukaryota</taxon>
        <taxon>Fungi</taxon>
        <taxon>Dikarya</taxon>
        <taxon>Ascomycota</taxon>
        <taxon>Saccharomycotina</taxon>
        <taxon>Pichiomycetes</taxon>
        <taxon>Pachysolenaceae</taxon>
        <taxon>Pachysolen</taxon>
    </lineage>
</organism>
<sequence length="388" mass="45036">MSSSSSVAVDIASFAPEVWTASSNDALTLSLAEEEGAFKFHPAFTYPIFGDAEQIFGYQDLKINLAFDSTTLLPFLNVSYSEKLPNVDIEDPEKKLMEYLPESTILKDESKWVDKKNQEANFFKIPGELIKEYKDENGEIFSIYKTCFKDDEALKLHLRMQIFVLFFIEAGSYIDKSDLSWELYFLYKTSTIKKSSSSSFSSRPSFVGFCTAYSYFRYPGFNEYDLSEESMLDSNKKISQFVVLPPYQQKGHGKHLYNAMVDHWLNDKHAKSIAIEDPNESFDDLRDRCDLERLHAIGFFEEVAKLNLPISKKWLDLKEKQLKLDKRQLQRCYALLELDKPTRLDKLQTAYERLEEDYLRILEKLQFTNPKKRTIQETSNSSAKKTKS</sequence>
<keyword evidence="6 9" id="KW-0539">Nucleus</keyword>
<keyword evidence="7 9" id="KW-0012">Acyltransferase</keyword>
<dbReference type="GO" id="GO:0043995">
    <property type="term" value="F:histone H4K5 acetyltransferase activity"/>
    <property type="evidence" value="ECO:0007669"/>
    <property type="project" value="EnsemblFungi"/>
</dbReference>
<dbReference type="InterPro" id="IPR013523">
    <property type="entry name" value="Hist_AcTrfase_HAT1_C"/>
</dbReference>
<evidence type="ECO:0000256" key="11">
    <source>
        <dbReference type="PIRSR" id="PIRSR038084-2"/>
    </source>
</evidence>
<dbReference type="CDD" id="cd04301">
    <property type="entry name" value="NAT_SF"/>
    <property type="match status" value="1"/>
</dbReference>
<gene>
    <name evidence="14" type="ORF">PACTADRAFT_48770</name>
</gene>
<dbReference type="STRING" id="669874.A0A1E4TZ21"/>
<evidence type="ECO:0000256" key="4">
    <source>
        <dbReference type="ARBA" id="ARBA00021268"/>
    </source>
</evidence>
<evidence type="ECO:0000256" key="8">
    <source>
        <dbReference type="ARBA" id="ARBA00048017"/>
    </source>
</evidence>
<evidence type="ECO:0000256" key="12">
    <source>
        <dbReference type="PIRSR" id="PIRSR038084-3"/>
    </source>
</evidence>
<keyword evidence="9" id="KW-0963">Cytoplasm</keyword>
<dbReference type="PANTHER" id="PTHR12046">
    <property type="entry name" value="HISTONE ACETYLTRANSFERASE TYPE B CATALYTIC SUBUNIT"/>
    <property type="match status" value="1"/>
</dbReference>
<evidence type="ECO:0000259" key="13">
    <source>
        <dbReference type="Pfam" id="PF10394"/>
    </source>
</evidence>
<comment type="subcellular location">
    <subcellularLocation>
        <location evidence="9">Cytoplasm</location>
    </subcellularLocation>
    <subcellularLocation>
        <location evidence="1 9">Nucleus</location>
    </subcellularLocation>
</comment>
<dbReference type="GO" id="GO:0006302">
    <property type="term" value="P:double-strand break repair"/>
    <property type="evidence" value="ECO:0007669"/>
    <property type="project" value="EnsemblFungi"/>
</dbReference>
<dbReference type="GO" id="GO:0031509">
    <property type="term" value="P:subtelomeric heterochromatin formation"/>
    <property type="evidence" value="ECO:0007669"/>
    <property type="project" value="EnsemblFungi"/>
</dbReference>
<evidence type="ECO:0000256" key="9">
    <source>
        <dbReference type="PIRNR" id="PIRNR038084"/>
    </source>
</evidence>
<proteinExistence type="inferred from homology"/>
<evidence type="ECO:0000256" key="6">
    <source>
        <dbReference type="ARBA" id="ARBA00023242"/>
    </source>
</evidence>
<dbReference type="AlphaFoldDB" id="A0A1E4TZ21"/>
<evidence type="ECO:0000256" key="10">
    <source>
        <dbReference type="PIRSR" id="PIRSR038084-1"/>
    </source>
</evidence>
<dbReference type="PIRSF" id="PIRSF038084">
    <property type="entry name" value="HAT-B_cat"/>
    <property type="match status" value="1"/>
</dbReference>
<feature type="domain" description="Histone acetyl transferase HAT1 N-terminal" evidence="13">
    <location>
        <begin position="19"/>
        <end position="169"/>
    </location>
</feature>
<dbReference type="EC" id="2.3.1.48" evidence="3 9"/>
<dbReference type="EMBL" id="KV454012">
    <property type="protein sequence ID" value="ODV96990.1"/>
    <property type="molecule type" value="Genomic_DNA"/>
</dbReference>
<dbReference type="OrthoDB" id="10253098at2759"/>
<feature type="site" description="Interaction with histone H4 N-terminus" evidence="12">
    <location>
        <position position="181"/>
    </location>
</feature>
<dbReference type="InterPro" id="IPR037113">
    <property type="entry name" value="Hat1_N_sf"/>
</dbReference>
<evidence type="ECO:0000256" key="3">
    <source>
        <dbReference type="ARBA" id="ARBA00013184"/>
    </source>
</evidence>
<dbReference type="GO" id="GO:0042393">
    <property type="term" value="F:histone binding"/>
    <property type="evidence" value="ECO:0007669"/>
    <property type="project" value="InterPro"/>
</dbReference>
<dbReference type="Gene3D" id="3.90.360.10">
    <property type="entry name" value="Histone acetyl transferase 1 (HAT1), N-terminal domain"/>
    <property type="match status" value="1"/>
</dbReference>
<feature type="active site" description="Proton donor/acceptor" evidence="10">
    <location>
        <position position="276"/>
    </location>
</feature>
<evidence type="ECO:0000256" key="5">
    <source>
        <dbReference type="ARBA" id="ARBA00022679"/>
    </source>
</evidence>
<accession>A0A1E4TZ21</accession>
<dbReference type="GO" id="GO:0043997">
    <property type="term" value="F:histone H4K12 acetyltransferase activity"/>
    <property type="evidence" value="ECO:0007669"/>
    <property type="project" value="EnsemblFungi"/>
</dbReference>
<name>A0A1E4TZ21_PACTA</name>
<dbReference type="InterPro" id="IPR016181">
    <property type="entry name" value="Acyl_CoA_acyltransferase"/>
</dbReference>
<dbReference type="Gene3D" id="1.10.10.390">
    <property type="match status" value="1"/>
</dbReference>
<dbReference type="GO" id="GO:0003682">
    <property type="term" value="F:chromatin binding"/>
    <property type="evidence" value="ECO:0007669"/>
    <property type="project" value="EnsemblFungi"/>
</dbReference>
<feature type="binding site" evidence="11">
    <location>
        <position position="279"/>
    </location>
    <ligand>
        <name>acetyl-CoA</name>
        <dbReference type="ChEBI" id="CHEBI:57288"/>
    </ligand>
</feature>
<dbReference type="GO" id="GO:0000781">
    <property type="term" value="C:chromosome, telomeric region"/>
    <property type="evidence" value="ECO:0007669"/>
    <property type="project" value="GOC"/>
</dbReference>
<comment type="subunit">
    <text evidence="9">Component of the HAT-B complex composed of at least HAT1 and HAT2. The HAT-B complex binds to histone H4 tail.</text>
</comment>
<dbReference type="InterPro" id="IPR017380">
    <property type="entry name" value="Hist_AcTrfase_B-typ_cat-su"/>
</dbReference>
<dbReference type="Pfam" id="PF10394">
    <property type="entry name" value="Hat1_N"/>
    <property type="match status" value="1"/>
</dbReference>
<comment type="catalytic activity">
    <reaction evidence="8 9">
        <text>L-lysyl-[protein] + acetyl-CoA = N(6)-acetyl-L-lysyl-[protein] + CoA + H(+)</text>
        <dbReference type="Rhea" id="RHEA:45948"/>
        <dbReference type="Rhea" id="RHEA-COMP:9752"/>
        <dbReference type="Rhea" id="RHEA-COMP:10731"/>
        <dbReference type="ChEBI" id="CHEBI:15378"/>
        <dbReference type="ChEBI" id="CHEBI:29969"/>
        <dbReference type="ChEBI" id="CHEBI:57287"/>
        <dbReference type="ChEBI" id="CHEBI:57288"/>
        <dbReference type="ChEBI" id="CHEBI:61930"/>
        <dbReference type="EC" id="2.3.1.48"/>
    </reaction>
</comment>
<comment type="similarity">
    <text evidence="2 9">Belongs to the HAT1 family.</text>
</comment>
<dbReference type="InterPro" id="IPR019467">
    <property type="entry name" value="Hat1_N"/>
</dbReference>